<evidence type="ECO:0000256" key="3">
    <source>
        <dbReference type="ARBA" id="ARBA00023163"/>
    </source>
</evidence>
<dbReference type="InterPro" id="IPR016032">
    <property type="entry name" value="Sig_transdc_resp-reg_C-effctor"/>
</dbReference>
<dbReference type="SUPFAM" id="SSF46894">
    <property type="entry name" value="C-terminal effector domain of the bipartite response regulators"/>
    <property type="match status" value="1"/>
</dbReference>
<keyword evidence="1" id="KW-0805">Transcription regulation</keyword>
<dbReference type="GO" id="GO:0006355">
    <property type="term" value="P:regulation of DNA-templated transcription"/>
    <property type="evidence" value="ECO:0007669"/>
    <property type="project" value="InterPro"/>
</dbReference>
<feature type="domain" description="HTH luxR-type" evidence="4">
    <location>
        <begin position="11"/>
        <end position="76"/>
    </location>
</feature>
<dbReference type="RefSeq" id="WP_027587249.1">
    <property type="nucleotide sequence ID" value="NZ_LR134473.1"/>
</dbReference>
<dbReference type="OrthoDB" id="134985at2"/>
<dbReference type="SMART" id="SM00421">
    <property type="entry name" value="HTH_LUXR"/>
    <property type="match status" value="1"/>
</dbReference>
<dbReference type="AlphaFoldDB" id="A0A448NZ14"/>
<dbReference type="PANTHER" id="PTHR44688">
    <property type="entry name" value="DNA-BINDING TRANSCRIPTIONAL ACTIVATOR DEVR_DOSR"/>
    <property type="match status" value="1"/>
</dbReference>
<keyword evidence="6" id="KW-1185">Reference proteome</keyword>
<keyword evidence="2" id="KW-0238">DNA-binding</keyword>
<protein>
    <submittedName>
        <fullName evidence="5">Response regulator protein vraR</fullName>
    </submittedName>
</protein>
<dbReference type="Pfam" id="PF00196">
    <property type="entry name" value="GerE"/>
    <property type="match status" value="1"/>
</dbReference>
<dbReference type="STRING" id="1122997.GCA_000425285_02688"/>
<proteinExistence type="predicted"/>
<dbReference type="PROSITE" id="PS50043">
    <property type="entry name" value="HTH_LUXR_2"/>
    <property type="match status" value="1"/>
</dbReference>
<dbReference type="Proteomes" id="UP000277858">
    <property type="component" value="Chromosome"/>
</dbReference>
<accession>A0A448NZ14</accession>
<evidence type="ECO:0000256" key="1">
    <source>
        <dbReference type="ARBA" id="ARBA00023015"/>
    </source>
</evidence>
<name>A0A448NZ14_9ACTN</name>
<organism evidence="5 6">
    <name type="scientific">Acidipropionibacterium jensenii</name>
    <dbReference type="NCBI Taxonomy" id="1749"/>
    <lineage>
        <taxon>Bacteria</taxon>
        <taxon>Bacillati</taxon>
        <taxon>Actinomycetota</taxon>
        <taxon>Actinomycetes</taxon>
        <taxon>Propionibacteriales</taxon>
        <taxon>Propionibacteriaceae</taxon>
        <taxon>Acidipropionibacterium</taxon>
    </lineage>
</organism>
<dbReference type="GO" id="GO:0003677">
    <property type="term" value="F:DNA binding"/>
    <property type="evidence" value="ECO:0007669"/>
    <property type="project" value="UniProtKB-KW"/>
</dbReference>
<gene>
    <name evidence="5" type="primary">vraR_1</name>
    <name evidence="5" type="ORF">NCTC13652_01375</name>
</gene>
<dbReference type="InterPro" id="IPR000792">
    <property type="entry name" value="Tscrpt_reg_LuxR_C"/>
</dbReference>
<evidence type="ECO:0000259" key="4">
    <source>
        <dbReference type="PROSITE" id="PS50043"/>
    </source>
</evidence>
<reference evidence="5 6" key="1">
    <citation type="submission" date="2018-12" db="EMBL/GenBank/DDBJ databases">
        <authorList>
            <consortium name="Pathogen Informatics"/>
        </authorList>
    </citation>
    <scope>NUCLEOTIDE SEQUENCE [LARGE SCALE GENOMIC DNA]</scope>
    <source>
        <strain evidence="5 6">NCTC13652</strain>
    </source>
</reference>
<dbReference type="CDD" id="cd06170">
    <property type="entry name" value="LuxR_C_like"/>
    <property type="match status" value="1"/>
</dbReference>
<dbReference type="PANTHER" id="PTHR44688:SF16">
    <property type="entry name" value="DNA-BINDING TRANSCRIPTIONAL ACTIVATOR DEVR_DOSR"/>
    <property type="match status" value="1"/>
</dbReference>
<sequence length="92" mass="10233">MATITEPVFRSQEEGPELSAREAQMLALICEGATNDEIASICYLTINSVKTYIRNAYRKIGVGRRSQAIVWGSRHGMVRSAAQYRSQPDLAQ</sequence>
<evidence type="ECO:0000313" key="5">
    <source>
        <dbReference type="EMBL" id="VEI03176.1"/>
    </source>
</evidence>
<dbReference type="PROSITE" id="PS00622">
    <property type="entry name" value="HTH_LUXR_1"/>
    <property type="match status" value="1"/>
</dbReference>
<evidence type="ECO:0000256" key="2">
    <source>
        <dbReference type="ARBA" id="ARBA00023125"/>
    </source>
</evidence>
<dbReference type="PRINTS" id="PR00038">
    <property type="entry name" value="HTHLUXR"/>
</dbReference>
<dbReference type="Gene3D" id="1.10.10.10">
    <property type="entry name" value="Winged helix-like DNA-binding domain superfamily/Winged helix DNA-binding domain"/>
    <property type="match status" value="1"/>
</dbReference>
<dbReference type="InterPro" id="IPR036388">
    <property type="entry name" value="WH-like_DNA-bd_sf"/>
</dbReference>
<evidence type="ECO:0000313" key="6">
    <source>
        <dbReference type="Proteomes" id="UP000277858"/>
    </source>
</evidence>
<keyword evidence="3" id="KW-0804">Transcription</keyword>
<dbReference type="EMBL" id="LR134473">
    <property type="protein sequence ID" value="VEI03176.1"/>
    <property type="molecule type" value="Genomic_DNA"/>
</dbReference>